<accession>A0A0L6UTX4</accession>
<dbReference type="EMBL" id="LAVV01008896">
    <property type="protein sequence ID" value="KNZ51702.1"/>
    <property type="molecule type" value="Genomic_DNA"/>
</dbReference>
<name>A0A0L6UTX4_9BASI</name>
<dbReference type="AlphaFoldDB" id="A0A0L6UTX4"/>
<organism evidence="1 2">
    <name type="scientific">Puccinia sorghi</name>
    <dbReference type="NCBI Taxonomy" id="27349"/>
    <lineage>
        <taxon>Eukaryota</taxon>
        <taxon>Fungi</taxon>
        <taxon>Dikarya</taxon>
        <taxon>Basidiomycota</taxon>
        <taxon>Pucciniomycotina</taxon>
        <taxon>Pucciniomycetes</taxon>
        <taxon>Pucciniales</taxon>
        <taxon>Pucciniaceae</taxon>
        <taxon>Puccinia</taxon>
    </lineage>
</organism>
<keyword evidence="2" id="KW-1185">Reference proteome</keyword>
<protein>
    <submittedName>
        <fullName evidence="1">Uncharacterized protein</fullName>
    </submittedName>
</protein>
<dbReference type="VEuPathDB" id="FungiDB:VP01_3855g2"/>
<reference evidence="1 2" key="1">
    <citation type="submission" date="2015-08" db="EMBL/GenBank/DDBJ databases">
        <title>Next Generation Sequencing and Analysis of the Genome of Puccinia sorghi L Schw, the Causal Agent of Maize Common Rust.</title>
        <authorList>
            <person name="Rochi L."/>
            <person name="Burguener G."/>
            <person name="Darino M."/>
            <person name="Turjanski A."/>
            <person name="Kreff E."/>
            <person name="Dieguez M.J."/>
            <person name="Sacco F."/>
        </authorList>
    </citation>
    <scope>NUCLEOTIDE SEQUENCE [LARGE SCALE GENOMIC DNA]</scope>
    <source>
        <strain evidence="1 2">RO10H11247</strain>
    </source>
</reference>
<proteinExistence type="predicted"/>
<dbReference type="Proteomes" id="UP000037035">
    <property type="component" value="Unassembled WGS sequence"/>
</dbReference>
<evidence type="ECO:0000313" key="2">
    <source>
        <dbReference type="Proteomes" id="UP000037035"/>
    </source>
</evidence>
<gene>
    <name evidence="1" type="ORF">VP01_3855g2</name>
</gene>
<evidence type="ECO:0000313" key="1">
    <source>
        <dbReference type="EMBL" id="KNZ51702.1"/>
    </source>
</evidence>
<comment type="caution">
    <text evidence="1">The sequence shown here is derived from an EMBL/GenBank/DDBJ whole genome shotgun (WGS) entry which is preliminary data.</text>
</comment>
<sequence>MYFIVKGGQIFEVLQEYRIYNKTICITTNNATSRSTMAAELNTLMGFKHEQCMLGYMPHPIHCIRQLTAFLKQSTQKLDAFSKLSKSFQLKEVIKTFCKKKFTQQIQSATNKISSDQLLSMILATPAYTWLIDQLEQLHFSLLFSWFSDYLY</sequence>